<dbReference type="PANTHER" id="PTHR45669:SF22">
    <property type="entry name" value="GLUTAREDOXIN DOMAIN-CONTAINING CYSTEINE-RICH PROTEIN CG12206-RELATED"/>
    <property type="match status" value="1"/>
</dbReference>
<proteinExistence type="predicted"/>
<evidence type="ECO:0000313" key="4">
    <source>
        <dbReference type="Proteomes" id="UP000825935"/>
    </source>
</evidence>
<dbReference type="Pfam" id="PF00462">
    <property type="entry name" value="Glutaredoxin"/>
    <property type="match status" value="1"/>
</dbReference>
<reference evidence="3 4" key="1">
    <citation type="submission" date="2021-08" db="EMBL/GenBank/DDBJ databases">
        <title>WGS assembly of Ceratopteris richardii.</title>
        <authorList>
            <person name="Marchant D.B."/>
            <person name="Chen G."/>
            <person name="Jenkins J."/>
            <person name="Shu S."/>
            <person name="Leebens-Mack J."/>
            <person name="Grimwood J."/>
            <person name="Schmutz J."/>
            <person name="Soltis P."/>
            <person name="Soltis D."/>
            <person name="Chen Z.-H."/>
        </authorList>
    </citation>
    <scope>NUCLEOTIDE SEQUENCE [LARGE SCALE GENOMIC DNA]</scope>
    <source>
        <strain evidence="3">Whitten #5841</strain>
        <tissue evidence="3">Leaf</tissue>
    </source>
</reference>
<comment type="caution">
    <text evidence="3">The sequence shown here is derived from an EMBL/GenBank/DDBJ whole genome shotgun (WGS) entry which is preliminary data.</text>
</comment>
<feature type="domain" description="Glutaredoxin" evidence="2">
    <location>
        <begin position="535"/>
        <end position="601"/>
    </location>
</feature>
<feature type="region of interest" description="Disordered" evidence="1">
    <location>
        <begin position="1"/>
        <end position="24"/>
    </location>
</feature>
<dbReference type="EMBL" id="CM035432">
    <property type="protein sequence ID" value="KAH7294743.1"/>
    <property type="molecule type" value="Genomic_DNA"/>
</dbReference>
<evidence type="ECO:0000259" key="2">
    <source>
        <dbReference type="Pfam" id="PF00462"/>
    </source>
</evidence>
<protein>
    <recommendedName>
        <fullName evidence="2">Glutaredoxin domain-containing protein</fullName>
    </recommendedName>
</protein>
<sequence length="628" mass="70080">MGCSPSKSNDVSAKDPKQRSLGDKGIHRRIIVQANRKLKAIDRGYVAAIFTRSYGSLKRHISMKALDGRISLIGCPGKVSAAEQLVHKTNEVLKPNEYGDHDSTSGTPLGVPVDRAESTLRLSEAETPSKCTTGSLEIVNVRELMKGLPEEVSQSSDGLEASQEHSLLVSSATVRERSAADSFERIGMSYTIDAYSDSIATKVKHRSFSYDHIISMEVTNLVYFTERYMEFLPSKSLNKAWSMEKEVNVETHPTTTNFPSTMVDKVIKLEGGDDFEFSAPICSDSDNCIPAVENTSVGAPDWLQTSLSFKYMLDNSSSEDQTIPQKPLDIEVNEAFQCHSENLVFPTSLSSCMSEYINSSFNQKFSAVTSWKDRPCSTDPLFRSLGELVCDNVISHRLSLECQDDPKLNSSEDSIFDPQLVDTFENSLRHLSKEEWDALRTMEDSPHKFLHSIQVLRKSCSSSARKQEDKGLYLSITSTNRRTDEHTNGRFESEKTQGSKEFTDKLQAFMRQSSLEVKRASSNARFTGAKSRVSVVFYSTTQDGSKAFKDCNRVRSILKSLVGTYYDERSVSEREEHGQELRGALNITRLIVPTLYVEGKYLVGIESILHLNKRGRLSSILGKVIVSG</sequence>
<organism evidence="3 4">
    <name type="scientific">Ceratopteris richardii</name>
    <name type="common">Triangle waterfern</name>
    <dbReference type="NCBI Taxonomy" id="49495"/>
    <lineage>
        <taxon>Eukaryota</taxon>
        <taxon>Viridiplantae</taxon>
        <taxon>Streptophyta</taxon>
        <taxon>Embryophyta</taxon>
        <taxon>Tracheophyta</taxon>
        <taxon>Polypodiopsida</taxon>
        <taxon>Polypodiidae</taxon>
        <taxon>Polypodiales</taxon>
        <taxon>Pteridineae</taxon>
        <taxon>Pteridaceae</taxon>
        <taxon>Parkerioideae</taxon>
        <taxon>Ceratopteris</taxon>
    </lineage>
</organism>
<dbReference type="Proteomes" id="UP000825935">
    <property type="component" value="Chromosome 27"/>
</dbReference>
<feature type="compositionally biased region" description="Polar residues" evidence="1">
    <location>
        <begin position="1"/>
        <end position="11"/>
    </location>
</feature>
<accession>A0A8T2RGQ9</accession>
<feature type="compositionally biased region" description="Basic and acidic residues" evidence="1">
    <location>
        <begin position="12"/>
        <end position="24"/>
    </location>
</feature>
<dbReference type="OrthoDB" id="1935899at2759"/>
<dbReference type="PROSITE" id="PS51354">
    <property type="entry name" value="GLUTAREDOXIN_2"/>
    <property type="match status" value="1"/>
</dbReference>
<dbReference type="InterPro" id="IPR036249">
    <property type="entry name" value="Thioredoxin-like_sf"/>
</dbReference>
<evidence type="ECO:0000256" key="1">
    <source>
        <dbReference type="SAM" id="MobiDB-lite"/>
    </source>
</evidence>
<dbReference type="Gene3D" id="3.40.30.10">
    <property type="entry name" value="Glutaredoxin"/>
    <property type="match status" value="1"/>
</dbReference>
<name>A0A8T2RGQ9_CERRI</name>
<keyword evidence="4" id="KW-1185">Reference proteome</keyword>
<dbReference type="PANTHER" id="PTHR45669">
    <property type="entry name" value="GLUTAREDOXIN DOMAIN-CONTAINING CYSTEINE-RICH PROTEIN CG12206-RELATED"/>
    <property type="match status" value="1"/>
</dbReference>
<gene>
    <name evidence="3" type="ORF">KP509_27G016300</name>
</gene>
<dbReference type="SUPFAM" id="SSF52833">
    <property type="entry name" value="Thioredoxin-like"/>
    <property type="match status" value="1"/>
</dbReference>
<evidence type="ECO:0000313" key="3">
    <source>
        <dbReference type="EMBL" id="KAH7294743.1"/>
    </source>
</evidence>
<dbReference type="AlphaFoldDB" id="A0A8T2RGQ9"/>
<dbReference type="InterPro" id="IPR002109">
    <property type="entry name" value="Glutaredoxin"/>
</dbReference>